<dbReference type="InterPro" id="IPR032305">
    <property type="entry name" value="GTP-bd_M"/>
</dbReference>
<dbReference type="CDD" id="cd01878">
    <property type="entry name" value="HflX"/>
    <property type="match status" value="1"/>
</dbReference>
<dbReference type="PANTHER" id="PTHR10229:SF0">
    <property type="entry name" value="GTP-BINDING PROTEIN 6-RELATED"/>
    <property type="match status" value="1"/>
</dbReference>
<reference evidence="8 9" key="1">
    <citation type="submission" date="2019-04" db="EMBL/GenBank/DDBJ databases">
        <title>Isolation and culture of sulfate reducing bacteria from the cold seep of the South China Sea.</title>
        <authorList>
            <person name="Sun C."/>
            <person name="Liu R."/>
        </authorList>
    </citation>
    <scope>NUCLEOTIDE SEQUENCE [LARGE SCALE GENOMIC DNA]</scope>
    <source>
        <strain evidence="8 9">CS1</strain>
    </source>
</reference>
<dbReference type="Gene3D" id="6.10.250.2860">
    <property type="match status" value="1"/>
</dbReference>
<dbReference type="Gene3D" id="3.40.50.300">
    <property type="entry name" value="P-loop containing nucleotide triphosphate hydrolases"/>
    <property type="match status" value="1"/>
</dbReference>
<dbReference type="PRINTS" id="PR00326">
    <property type="entry name" value="GTP1OBG"/>
</dbReference>
<keyword evidence="4 5" id="KW-0342">GTP-binding</keyword>
<evidence type="ECO:0000256" key="6">
    <source>
        <dbReference type="SAM" id="Coils"/>
    </source>
</evidence>
<organism evidence="8 9">
    <name type="scientific">Oceanidesulfovibrio marinus</name>
    <dbReference type="NCBI Taxonomy" id="370038"/>
    <lineage>
        <taxon>Bacteria</taxon>
        <taxon>Pseudomonadati</taxon>
        <taxon>Thermodesulfobacteriota</taxon>
        <taxon>Desulfovibrionia</taxon>
        <taxon>Desulfovibrionales</taxon>
        <taxon>Desulfovibrionaceae</taxon>
        <taxon>Oceanidesulfovibrio</taxon>
    </lineage>
</organism>
<comment type="subunit">
    <text evidence="5">Monomer. Associates with the 50S ribosomal subunit.</text>
</comment>
<keyword evidence="1" id="KW-0479">Metal-binding</keyword>
<name>A0ABX6NIN2_9BACT</name>
<comment type="subcellular location">
    <subcellularLocation>
        <location evidence="5">Cytoplasm</location>
    </subcellularLocation>
    <text evidence="5">May associate with membranes.</text>
</comment>
<evidence type="ECO:0000256" key="4">
    <source>
        <dbReference type="ARBA" id="ARBA00023134"/>
    </source>
</evidence>
<evidence type="ECO:0000256" key="1">
    <source>
        <dbReference type="ARBA" id="ARBA00022723"/>
    </source>
</evidence>
<dbReference type="InterPro" id="IPR027417">
    <property type="entry name" value="P-loop_NTPase"/>
</dbReference>
<dbReference type="HAMAP" id="MF_00900">
    <property type="entry name" value="GTPase_HflX"/>
    <property type="match status" value="1"/>
</dbReference>
<feature type="domain" description="Hflx-type G" evidence="7">
    <location>
        <begin position="408"/>
        <end position="579"/>
    </location>
</feature>
<dbReference type="InterPro" id="IPR030394">
    <property type="entry name" value="G_HFLX_dom"/>
</dbReference>
<evidence type="ECO:0000256" key="2">
    <source>
        <dbReference type="ARBA" id="ARBA00022741"/>
    </source>
</evidence>
<evidence type="ECO:0000256" key="3">
    <source>
        <dbReference type="ARBA" id="ARBA00022842"/>
    </source>
</evidence>
<dbReference type="Pfam" id="PF13167">
    <property type="entry name" value="GTP-bdg_N"/>
    <property type="match status" value="1"/>
</dbReference>
<gene>
    <name evidence="5 8" type="primary">hflX</name>
    <name evidence="8" type="ORF">E8L03_16830</name>
</gene>
<evidence type="ECO:0000259" key="7">
    <source>
        <dbReference type="PROSITE" id="PS51705"/>
    </source>
</evidence>
<dbReference type="NCBIfam" id="TIGR00231">
    <property type="entry name" value="small_GTP"/>
    <property type="match status" value="1"/>
</dbReference>
<evidence type="ECO:0000313" key="9">
    <source>
        <dbReference type="Proteomes" id="UP000503251"/>
    </source>
</evidence>
<dbReference type="InterPro" id="IPR025121">
    <property type="entry name" value="GTPase_HflX_N"/>
</dbReference>
<dbReference type="Proteomes" id="UP000503251">
    <property type="component" value="Chromosome"/>
</dbReference>
<dbReference type="PROSITE" id="PS51705">
    <property type="entry name" value="G_HFLX"/>
    <property type="match status" value="1"/>
</dbReference>
<proteinExistence type="inferred from homology"/>
<accession>A0ABX6NIN2</accession>
<keyword evidence="6" id="KW-0175">Coiled coil</keyword>
<comment type="function">
    <text evidence="5">GTPase that associates with the 50S ribosomal subunit and may have a role during protein synthesis or ribosome biogenesis.</text>
</comment>
<keyword evidence="2 5" id="KW-0547">Nucleotide-binding</keyword>
<keyword evidence="9" id="KW-1185">Reference proteome</keyword>
<sequence length="579" mass="64115">MSPSFQEGWSIASKVQGNTQGLKPSQLKALSRLYHRRYPNDGGYTLDQARELAALSASTGRQLGLLIDRQGRPRHVLVGGPDSILIPELARSRLGAGRLRGLRFLHTHVHGEPLTREDLMDLVFLRLDSLACLRIGAHGMPEQLQVAHLLPGLPELPESGTPSVSEAGAPPGEDEPYRVLDFSWDRVDVDFSSLTEALEDEWSRSEEAETRATAKEESRALLVHVSNLPKSAQEASLRELTALAETAGVQVAGMVSQRMAKPNPKTVLGKGKLADLEVAALNARAGLVLFDRELTAAQMRNLADITERKVLDRTQLILDIFAQHATSRAGKLQVEKAQMEYTLPRLVGRNKALSRLTGGIGGRGPGETKLELDRRKIRDRMTRIKDELKKLRKQRGAIRARRAKAGVPVVALVGYTNAGKSTLLNALTQSEVIAENKLFATLDPTTRRLRVPEERELILTDTVGFIRELPEELKEAFQATLEELESADLLVHVTDAGHPELEEQVEAVEDILQDMDLHEIPRLTVLNKWDTVDDETKDMRRNRFPEAIPVSAKNGSGLDYLSAEIASRVDWQDLLKLTT</sequence>
<feature type="coiled-coil region" evidence="6">
    <location>
        <begin position="374"/>
        <end position="401"/>
    </location>
</feature>
<dbReference type="EMBL" id="CP039543">
    <property type="protein sequence ID" value="QJT10485.1"/>
    <property type="molecule type" value="Genomic_DNA"/>
</dbReference>
<keyword evidence="3" id="KW-0460">Magnesium</keyword>
<dbReference type="InterPro" id="IPR016496">
    <property type="entry name" value="GTPase_HflX"/>
</dbReference>
<protein>
    <recommendedName>
        <fullName evidence="5">GTPase HflX</fullName>
    </recommendedName>
    <alternativeName>
        <fullName evidence="5">GTP-binding protein HflX</fullName>
    </alternativeName>
</protein>
<dbReference type="InterPro" id="IPR005225">
    <property type="entry name" value="Small_GTP-bd"/>
</dbReference>
<dbReference type="NCBIfam" id="TIGR03156">
    <property type="entry name" value="GTP_HflX"/>
    <property type="match status" value="1"/>
</dbReference>
<evidence type="ECO:0000256" key="5">
    <source>
        <dbReference type="HAMAP-Rule" id="MF_00900"/>
    </source>
</evidence>
<dbReference type="Pfam" id="PF16360">
    <property type="entry name" value="GTP-bdg_M"/>
    <property type="match status" value="1"/>
</dbReference>
<dbReference type="Pfam" id="PF01926">
    <property type="entry name" value="MMR_HSR1"/>
    <property type="match status" value="1"/>
</dbReference>
<dbReference type="PANTHER" id="PTHR10229">
    <property type="entry name" value="GTP-BINDING PROTEIN HFLX"/>
    <property type="match status" value="1"/>
</dbReference>
<dbReference type="Gene3D" id="3.40.50.11060">
    <property type="entry name" value="GTPase HflX, N-terminal domain"/>
    <property type="match status" value="1"/>
</dbReference>
<keyword evidence="5" id="KW-0963">Cytoplasm</keyword>
<dbReference type="InterPro" id="IPR042108">
    <property type="entry name" value="GTPase_HflX_N_sf"/>
</dbReference>
<comment type="similarity">
    <text evidence="5">Belongs to the TRAFAC class OBG-HflX-like GTPase superfamily. HflX GTPase family.</text>
</comment>
<evidence type="ECO:0000313" key="8">
    <source>
        <dbReference type="EMBL" id="QJT10485.1"/>
    </source>
</evidence>
<dbReference type="SUPFAM" id="SSF52540">
    <property type="entry name" value="P-loop containing nucleoside triphosphate hydrolases"/>
    <property type="match status" value="1"/>
</dbReference>
<dbReference type="InterPro" id="IPR006073">
    <property type="entry name" value="GTP-bd"/>
</dbReference>